<keyword evidence="2" id="KW-0808">Transferase</keyword>
<dbReference type="RefSeq" id="WP_203987474.1">
    <property type="nucleotide sequence ID" value="NZ_BOPG01000006.1"/>
</dbReference>
<dbReference type="EMBL" id="BOPG01000006">
    <property type="protein sequence ID" value="GIJ53374.1"/>
    <property type="molecule type" value="Genomic_DNA"/>
</dbReference>
<dbReference type="Pfam" id="PF01144">
    <property type="entry name" value="CoA_trans"/>
    <property type="match status" value="1"/>
</dbReference>
<dbReference type="AlphaFoldDB" id="A0A8J3YWS2"/>
<dbReference type="SMART" id="SM00882">
    <property type="entry name" value="CoA_trans"/>
    <property type="match status" value="1"/>
</dbReference>
<dbReference type="Proteomes" id="UP000612585">
    <property type="component" value="Unassembled WGS sequence"/>
</dbReference>
<protein>
    <submittedName>
        <fullName evidence="2">3-oxoadipate--succinyl-CoA transferase subunit B</fullName>
    </submittedName>
</protein>
<evidence type="ECO:0000256" key="1">
    <source>
        <dbReference type="ARBA" id="ARBA00007047"/>
    </source>
</evidence>
<reference evidence="2" key="1">
    <citation type="submission" date="2021-01" db="EMBL/GenBank/DDBJ databases">
        <title>Whole genome shotgun sequence of Virgisporangium aurantiacum NBRC 16421.</title>
        <authorList>
            <person name="Komaki H."/>
            <person name="Tamura T."/>
        </authorList>
    </citation>
    <scope>NUCLEOTIDE SEQUENCE</scope>
    <source>
        <strain evidence="2">NBRC 16421</strain>
    </source>
</reference>
<proteinExistence type="inferred from homology"/>
<name>A0A8J3YWS2_9ACTN</name>
<comment type="caution">
    <text evidence="2">The sequence shown here is derived from an EMBL/GenBank/DDBJ whole genome shotgun (WGS) entry which is preliminary data.</text>
</comment>
<evidence type="ECO:0000313" key="3">
    <source>
        <dbReference type="Proteomes" id="UP000612585"/>
    </source>
</evidence>
<accession>A0A8J3YWS2</accession>
<keyword evidence="3" id="KW-1185">Reference proteome</keyword>
<organism evidence="2 3">
    <name type="scientific">Virgisporangium aurantiacum</name>
    <dbReference type="NCBI Taxonomy" id="175570"/>
    <lineage>
        <taxon>Bacteria</taxon>
        <taxon>Bacillati</taxon>
        <taxon>Actinomycetota</taxon>
        <taxon>Actinomycetes</taxon>
        <taxon>Micromonosporales</taxon>
        <taxon>Micromonosporaceae</taxon>
        <taxon>Virgisporangium</taxon>
    </lineage>
</organism>
<dbReference type="PANTHER" id="PTHR43293">
    <property type="entry name" value="ACETATE COA-TRANSFERASE YDIF"/>
    <property type="match status" value="1"/>
</dbReference>
<dbReference type="Gene3D" id="3.40.1080.10">
    <property type="entry name" value="Glutaconate Coenzyme A-transferase"/>
    <property type="match status" value="1"/>
</dbReference>
<dbReference type="InterPro" id="IPR037171">
    <property type="entry name" value="NagB/RpiA_transferase-like"/>
</dbReference>
<evidence type="ECO:0000313" key="2">
    <source>
        <dbReference type="EMBL" id="GIJ53374.1"/>
    </source>
</evidence>
<comment type="similarity">
    <text evidence="1">Belongs to the 3-oxoacid CoA-transferase subunit B family.</text>
</comment>
<dbReference type="InterPro" id="IPR004165">
    <property type="entry name" value="CoA_trans_fam_I"/>
</dbReference>
<sequence length="247" mass="26357">MSWTDAEMMTVEAARALRNGTRCFVGIGRPSAAANLARRTSAPDLVLIYESGTIGAKPDRLPLSIGDGILAETADSVVSVPEIFNYWLQPGRIDVGFLGAAQIDRFGNINTTVIGDYADPAVRLPGAGGAPEIAASCREVIVVVQQSLRTFVERLDFITSVGYGDGPGSRERLGLKGRGPVRVITDLGVLEPDPSSCELTLTRIHPGVDLDVALKRSGWELRVATDLGTTEPPTDTELAVLRELEES</sequence>
<gene>
    <name evidence="2" type="primary">gctB</name>
    <name evidence="2" type="ORF">Vau01_008900</name>
</gene>
<dbReference type="GO" id="GO:0008410">
    <property type="term" value="F:CoA-transferase activity"/>
    <property type="evidence" value="ECO:0007669"/>
    <property type="project" value="InterPro"/>
</dbReference>
<dbReference type="PANTHER" id="PTHR43293:SF3">
    <property type="entry name" value="CHOLESTEROL RING-CLEAVING HYDROLASE IPDB SUBUNIT"/>
    <property type="match status" value="1"/>
</dbReference>
<dbReference type="SUPFAM" id="SSF100950">
    <property type="entry name" value="NagB/RpiA/CoA transferase-like"/>
    <property type="match status" value="1"/>
</dbReference>